<evidence type="ECO:0000256" key="1">
    <source>
        <dbReference type="SAM" id="MobiDB-lite"/>
    </source>
</evidence>
<protein>
    <submittedName>
        <fullName evidence="2">Uncharacterized protein</fullName>
    </submittedName>
</protein>
<comment type="caution">
    <text evidence="2">The sequence shown here is derived from an EMBL/GenBank/DDBJ whole genome shotgun (WGS) entry which is preliminary data.</text>
</comment>
<evidence type="ECO:0000313" key="2">
    <source>
        <dbReference type="EMBL" id="OHU60140.1"/>
    </source>
</evidence>
<sequence>MVDGQQTAGSGVNLLQFMLITAPAVSQHRVDLPDSGTAAVQPRCLSKGACMRHSRYVVPVERSTEPGAALGAGSASLVHPGGRDLTASEQTTNSMSRFVSPKVKQF</sequence>
<reference evidence="2 3" key="1">
    <citation type="submission" date="2016-10" db="EMBL/GenBank/DDBJ databases">
        <title>Evaluation of Human, Veterinary and Environmental Mycobacterium chelonae Isolates by Core Genome Phylogenomic Analysis, Targeted Gene Comparison, and Anti-microbial Susceptibility Patterns: A Tale of Mistaken Identities.</title>
        <authorList>
            <person name="Fogelson S.B."/>
            <person name="Camus A.C."/>
            <person name="Lorenz W."/>
            <person name="Vasireddy R."/>
            <person name="Vasireddy S."/>
            <person name="Smith T."/>
            <person name="Brown-Elliott B.A."/>
            <person name="Wallace R.J.Jr."/>
            <person name="Hasan N.A."/>
            <person name="Reischl U."/>
            <person name="Sanchez S."/>
        </authorList>
    </citation>
    <scope>NUCLEOTIDE SEQUENCE [LARGE SCALE GENOMIC DNA]</scope>
    <source>
        <strain evidence="2 3">15515</strain>
    </source>
</reference>
<feature type="compositionally biased region" description="Polar residues" evidence="1">
    <location>
        <begin position="87"/>
        <end position="97"/>
    </location>
</feature>
<dbReference type="AlphaFoldDB" id="A0A1S1LWQ7"/>
<dbReference type="Proteomes" id="UP000180043">
    <property type="component" value="Unassembled WGS sequence"/>
</dbReference>
<evidence type="ECO:0000313" key="3">
    <source>
        <dbReference type="Proteomes" id="UP000180043"/>
    </source>
</evidence>
<feature type="region of interest" description="Disordered" evidence="1">
    <location>
        <begin position="81"/>
        <end position="106"/>
    </location>
</feature>
<proteinExistence type="predicted"/>
<name>A0A1S1LWQ7_MYCCH</name>
<gene>
    <name evidence="2" type="ORF">BKG82_06560</name>
</gene>
<organism evidence="2 3">
    <name type="scientific">Mycobacteroides chelonae</name>
    <name type="common">Mycobacterium chelonae</name>
    <dbReference type="NCBI Taxonomy" id="1774"/>
    <lineage>
        <taxon>Bacteria</taxon>
        <taxon>Bacillati</taxon>
        <taxon>Actinomycetota</taxon>
        <taxon>Actinomycetes</taxon>
        <taxon>Mycobacteriales</taxon>
        <taxon>Mycobacteriaceae</taxon>
        <taxon>Mycobacteroides</taxon>
    </lineage>
</organism>
<dbReference type="EMBL" id="MLIQ01000011">
    <property type="protein sequence ID" value="OHU60140.1"/>
    <property type="molecule type" value="Genomic_DNA"/>
</dbReference>
<accession>A0A1S1LWQ7</accession>